<feature type="region of interest" description="Disordered" evidence="1">
    <location>
        <begin position="60"/>
        <end position="293"/>
    </location>
</feature>
<feature type="compositionally biased region" description="Basic and acidic residues" evidence="1">
    <location>
        <begin position="122"/>
        <end position="146"/>
    </location>
</feature>
<evidence type="ECO:0000256" key="1">
    <source>
        <dbReference type="SAM" id="MobiDB-lite"/>
    </source>
</evidence>
<gene>
    <name evidence="2" type="ORF">HPB52_025245</name>
</gene>
<accession>A0A9D4TDD1</accession>
<feature type="compositionally biased region" description="Basic residues" evidence="1">
    <location>
        <begin position="408"/>
        <end position="417"/>
    </location>
</feature>
<feature type="compositionally biased region" description="Basic residues" evidence="1">
    <location>
        <begin position="147"/>
        <end position="158"/>
    </location>
</feature>
<keyword evidence="3" id="KW-1185">Reference proteome</keyword>
<feature type="region of interest" description="Disordered" evidence="1">
    <location>
        <begin position="408"/>
        <end position="464"/>
    </location>
</feature>
<protein>
    <submittedName>
        <fullName evidence="2">Uncharacterized protein</fullName>
    </submittedName>
</protein>
<comment type="caution">
    <text evidence="2">The sequence shown here is derived from an EMBL/GenBank/DDBJ whole genome shotgun (WGS) entry which is preliminary data.</text>
</comment>
<evidence type="ECO:0000313" key="3">
    <source>
        <dbReference type="Proteomes" id="UP000821837"/>
    </source>
</evidence>
<dbReference type="EMBL" id="JABSTV010000611">
    <property type="protein sequence ID" value="KAH7986031.1"/>
    <property type="molecule type" value="Genomic_DNA"/>
</dbReference>
<feature type="region of interest" description="Disordered" evidence="1">
    <location>
        <begin position="496"/>
        <end position="545"/>
    </location>
</feature>
<feature type="region of interest" description="Disordered" evidence="1">
    <location>
        <begin position="324"/>
        <end position="396"/>
    </location>
</feature>
<sequence length="640" mass="70945">MSGRPFRGGRRGGGFFPEPRTAVVAGVLGETPQTQRESRARKIPTKKELQEIAAAVTKSIVQDKEQRIRSKTPVRTRSALWIRHQRGQYSRSLSPVRGDGGGSPYSSSRDYPVTRPKTPSLKQKDSSGMEASEGHPVRGLIRDITRRRAKANGSRPHHPGLGIDENIDDEDAFLYGDEGLTSGRPPSGPERRSSQEKQPFVEERKKHAPQDSWMPAPQRFGGGPPSPEESDLTIDLKLPFDHRKTAEPPRPGKGFPDSRAQHLEQPAPQRGGRRGPDRVADEPPPSTHGSQLTTLIIEATKQSKQSMLGYSSIESMKQELRELKMMLSRGRKPRRKATSGKGQGRRPTRALTVGGRSPSPLKRRRESYSPIHRRRGRSPVDSYRRPSPPSAPTIEVLRRLLPADTLHRRPAVSRRLRTGPWGSAGHRAHRPERHGTEDQRDGLRVVGEPRKPAAPATTEQPGANAQASVVADALLPGLFAACPAALILRQRQPSGPPLVPPPNLSVPPPNYPMNAPPPQTPYFAGYPPPAQAPPDFSYPPPSAQQQQPAVRSNLRVVPLQSGAVDNAVKDERAFSPINVKQEDKVVPKKLSPVTQEEIDNYLSLVELKDSHREKLNLLKQELVRISKIQNEMMRRRQHKR</sequence>
<evidence type="ECO:0000313" key="2">
    <source>
        <dbReference type="EMBL" id="KAH7986031.1"/>
    </source>
</evidence>
<dbReference type="VEuPathDB" id="VectorBase:RSAN_032811"/>
<feature type="compositionally biased region" description="Basic residues" evidence="1">
    <location>
        <begin position="361"/>
        <end position="377"/>
    </location>
</feature>
<feature type="compositionally biased region" description="Basic and acidic residues" evidence="1">
    <location>
        <begin position="189"/>
        <end position="209"/>
    </location>
</feature>
<organism evidence="2 3">
    <name type="scientific">Rhipicephalus sanguineus</name>
    <name type="common">Brown dog tick</name>
    <name type="synonym">Ixodes sanguineus</name>
    <dbReference type="NCBI Taxonomy" id="34632"/>
    <lineage>
        <taxon>Eukaryota</taxon>
        <taxon>Metazoa</taxon>
        <taxon>Ecdysozoa</taxon>
        <taxon>Arthropoda</taxon>
        <taxon>Chelicerata</taxon>
        <taxon>Arachnida</taxon>
        <taxon>Acari</taxon>
        <taxon>Parasitiformes</taxon>
        <taxon>Ixodida</taxon>
        <taxon>Ixodoidea</taxon>
        <taxon>Ixodidae</taxon>
        <taxon>Rhipicephalinae</taxon>
        <taxon>Rhipicephalus</taxon>
        <taxon>Rhipicephalus</taxon>
    </lineage>
</organism>
<dbReference type="AlphaFoldDB" id="A0A9D4TDD1"/>
<name>A0A9D4TDD1_RHISA</name>
<reference evidence="2" key="1">
    <citation type="journal article" date="2020" name="Cell">
        <title>Large-Scale Comparative Analyses of Tick Genomes Elucidate Their Genetic Diversity and Vector Capacities.</title>
        <authorList>
            <consortium name="Tick Genome and Microbiome Consortium (TIGMIC)"/>
            <person name="Jia N."/>
            <person name="Wang J."/>
            <person name="Shi W."/>
            <person name="Du L."/>
            <person name="Sun Y."/>
            <person name="Zhan W."/>
            <person name="Jiang J.F."/>
            <person name="Wang Q."/>
            <person name="Zhang B."/>
            <person name="Ji P."/>
            <person name="Bell-Sakyi L."/>
            <person name="Cui X.M."/>
            <person name="Yuan T.T."/>
            <person name="Jiang B.G."/>
            <person name="Yang W.F."/>
            <person name="Lam T.T."/>
            <person name="Chang Q.C."/>
            <person name="Ding S.J."/>
            <person name="Wang X.J."/>
            <person name="Zhu J.G."/>
            <person name="Ruan X.D."/>
            <person name="Zhao L."/>
            <person name="Wei J.T."/>
            <person name="Ye R.Z."/>
            <person name="Que T.C."/>
            <person name="Du C.H."/>
            <person name="Zhou Y.H."/>
            <person name="Cheng J.X."/>
            <person name="Dai P.F."/>
            <person name="Guo W.B."/>
            <person name="Han X.H."/>
            <person name="Huang E.J."/>
            <person name="Li L.F."/>
            <person name="Wei W."/>
            <person name="Gao Y.C."/>
            <person name="Liu J.Z."/>
            <person name="Shao H.Z."/>
            <person name="Wang X."/>
            <person name="Wang C.C."/>
            <person name="Yang T.C."/>
            <person name="Huo Q.B."/>
            <person name="Li W."/>
            <person name="Chen H.Y."/>
            <person name="Chen S.E."/>
            <person name="Zhou L.G."/>
            <person name="Ni X.B."/>
            <person name="Tian J.H."/>
            <person name="Sheng Y."/>
            <person name="Liu T."/>
            <person name="Pan Y.S."/>
            <person name="Xia L.Y."/>
            <person name="Li J."/>
            <person name="Zhao F."/>
            <person name="Cao W.C."/>
        </authorList>
    </citation>
    <scope>NUCLEOTIDE SEQUENCE</scope>
    <source>
        <strain evidence="2">Rsan-2018</strain>
    </source>
</reference>
<proteinExistence type="predicted"/>
<feature type="compositionally biased region" description="Basic residues" evidence="1">
    <location>
        <begin position="329"/>
        <end position="348"/>
    </location>
</feature>
<reference evidence="2" key="2">
    <citation type="submission" date="2021-09" db="EMBL/GenBank/DDBJ databases">
        <authorList>
            <person name="Jia N."/>
            <person name="Wang J."/>
            <person name="Shi W."/>
            <person name="Du L."/>
            <person name="Sun Y."/>
            <person name="Zhan W."/>
            <person name="Jiang J."/>
            <person name="Wang Q."/>
            <person name="Zhang B."/>
            <person name="Ji P."/>
            <person name="Sakyi L.B."/>
            <person name="Cui X."/>
            <person name="Yuan T."/>
            <person name="Jiang B."/>
            <person name="Yang W."/>
            <person name="Lam T.T.-Y."/>
            <person name="Chang Q."/>
            <person name="Ding S."/>
            <person name="Wang X."/>
            <person name="Zhu J."/>
            <person name="Ruan X."/>
            <person name="Zhao L."/>
            <person name="Wei J."/>
            <person name="Que T."/>
            <person name="Du C."/>
            <person name="Cheng J."/>
            <person name="Dai P."/>
            <person name="Han X."/>
            <person name="Huang E."/>
            <person name="Gao Y."/>
            <person name="Liu J."/>
            <person name="Shao H."/>
            <person name="Ye R."/>
            <person name="Li L."/>
            <person name="Wei W."/>
            <person name="Wang X."/>
            <person name="Wang C."/>
            <person name="Huo Q."/>
            <person name="Li W."/>
            <person name="Guo W."/>
            <person name="Chen H."/>
            <person name="Chen S."/>
            <person name="Zhou L."/>
            <person name="Zhou L."/>
            <person name="Ni X."/>
            <person name="Tian J."/>
            <person name="Zhou Y."/>
            <person name="Sheng Y."/>
            <person name="Liu T."/>
            <person name="Pan Y."/>
            <person name="Xia L."/>
            <person name="Li J."/>
            <person name="Zhao F."/>
            <person name="Cao W."/>
        </authorList>
    </citation>
    <scope>NUCLEOTIDE SEQUENCE</scope>
    <source>
        <strain evidence="2">Rsan-2018</strain>
        <tissue evidence="2">Larvae</tissue>
    </source>
</reference>
<feature type="compositionally biased region" description="Basic and acidic residues" evidence="1">
    <location>
        <begin position="238"/>
        <end position="247"/>
    </location>
</feature>
<feature type="compositionally biased region" description="Pro residues" evidence="1">
    <location>
        <begin position="496"/>
        <end position="542"/>
    </location>
</feature>
<feature type="compositionally biased region" description="Basic and acidic residues" evidence="1">
    <location>
        <begin position="433"/>
        <end position="451"/>
    </location>
</feature>
<dbReference type="Proteomes" id="UP000821837">
    <property type="component" value="Unassembled WGS sequence"/>
</dbReference>